<feature type="binding site" evidence="5">
    <location>
        <position position="91"/>
    </location>
    <ligand>
        <name>NAD(+)</name>
        <dbReference type="ChEBI" id="CHEBI:57540"/>
    </ligand>
</feature>
<feature type="binding site" evidence="5">
    <location>
        <position position="142"/>
    </location>
    <ligand>
        <name>NAD(+)</name>
        <dbReference type="ChEBI" id="CHEBI:57540"/>
    </ligand>
</feature>
<feature type="binding site" evidence="5">
    <location>
        <position position="118"/>
    </location>
    <ligand>
        <name>NAD(+)</name>
        <dbReference type="ChEBI" id="CHEBI:57540"/>
    </ligand>
</feature>
<dbReference type="RefSeq" id="WP_195896037.1">
    <property type="nucleotide sequence ID" value="NZ_JADOGI010000038.1"/>
</dbReference>
<dbReference type="GO" id="GO:0006631">
    <property type="term" value="P:fatty acid metabolic process"/>
    <property type="evidence" value="ECO:0007669"/>
    <property type="project" value="InterPro"/>
</dbReference>
<comment type="similarity">
    <text evidence="2">Belongs to the 3-hydroxyacyl-CoA dehydrogenase family.</text>
</comment>
<gene>
    <name evidence="8" type="ORF">ITP53_15250</name>
</gene>
<accession>A0A931AAJ9</accession>
<dbReference type="PIRSF" id="PIRSF000105">
    <property type="entry name" value="HCDH"/>
    <property type="match status" value="1"/>
</dbReference>
<dbReference type="GO" id="GO:0016616">
    <property type="term" value="F:oxidoreductase activity, acting on the CH-OH group of donors, NAD or NADP as acceptor"/>
    <property type="evidence" value="ECO:0007669"/>
    <property type="project" value="InterPro"/>
</dbReference>
<name>A0A931AAJ9_9ACTN</name>
<evidence type="ECO:0000256" key="1">
    <source>
        <dbReference type="ARBA" id="ARBA00005086"/>
    </source>
</evidence>
<evidence type="ECO:0000259" key="6">
    <source>
        <dbReference type="Pfam" id="PF00725"/>
    </source>
</evidence>
<dbReference type="InterPro" id="IPR022694">
    <property type="entry name" value="3-OHacyl-CoA_DH"/>
</dbReference>
<dbReference type="Pfam" id="PF02737">
    <property type="entry name" value="3HCDH_N"/>
    <property type="match status" value="1"/>
</dbReference>
<keyword evidence="9" id="KW-1185">Reference proteome</keyword>
<dbReference type="SUPFAM" id="SSF51735">
    <property type="entry name" value="NAD(P)-binding Rossmann-fold domains"/>
    <property type="match status" value="1"/>
</dbReference>
<dbReference type="Gene3D" id="3.40.50.720">
    <property type="entry name" value="NAD(P)-binding Rossmann-like Domain"/>
    <property type="match status" value="1"/>
</dbReference>
<evidence type="ECO:0000256" key="4">
    <source>
        <dbReference type="PIRSR" id="PIRSR000105-1"/>
    </source>
</evidence>
<feature type="domain" description="3-hydroxyacyl-CoA dehydrogenase NAD binding" evidence="7">
    <location>
        <begin position="5"/>
        <end position="182"/>
    </location>
</feature>
<keyword evidence="3" id="KW-0560">Oxidoreductase</keyword>
<comment type="pathway">
    <text evidence="1">Lipid metabolism; butanoate metabolism.</text>
</comment>
<dbReference type="PANTHER" id="PTHR48075">
    <property type="entry name" value="3-HYDROXYACYL-COA DEHYDROGENASE FAMILY PROTEIN"/>
    <property type="match status" value="1"/>
</dbReference>
<reference evidence="8" key="1">
    <citation type="submission" date="2020-11" db="EMBL/GenBank/DDBJ databases">
        <title>Whole-genome analyses of Nonomuraea sp. K274.</title>
        <authorList>
            <person name="Veyisoglu A."/>
        </authorList>
    </citation>
    <scope>NUCLEOTIDE SEQUENCE</scope>
    <source>
        <strain evidence="8">K274</strain>
    </source>
</reference>
<dbReference type="EMBL" id="JADOGI010000038">
    <property type="protein sequence ID" value="MBF8187068.1"/>
    <property type="molecule type" value="Genomic_DNA"/>
</dbReference>
<feature type="domain" description="3-hydroxyacyl-CoA dehydrogenase C-terminal" evidence="6">
    <location>
        <begin position="185"/>
        <end position="281"/>
    </location>
</feature>
<evidence type="ECO:0000256" key="5">
    <source>
        <dbReference type="PIRSR" id="PIRSR000105-2"/>
    </source>
</evidence>
<dbReference type="InterPro" id="IPR008927">
    <property type="entry name" value="6-PGluconate_DH-like_C_sf"/>
</dbReference>
<dbReference type="AlphaFoldDB" id="A0A931AAJ9"/>
<feature type="binding site" evidence="5">
    <location>
        <position position="33"/>
    </location>
    <ligand>
        <name>NAD(+)</name>
        <dbReference type="ChEBI" id="CHEBI:57540"/>
    </ligand>
</feature>
<feature type="binding site" evidence="5">
    <location>
        <position position="96"/>
    </location>
    <ligand>
        <name>NAD(+)</name>
        <dbReference type="ChEBI" id="CHEBI:57540"/>
    </ligand>
</feature>
<feature type="site" description="Important for catalytic activity" evidence="4">
    <location>
        <position position="139"/>
    </location>
</feature>
<proteinExistence type="inferred from homology"/>
<keyword evidence="5" id="KW-0520">NAD</keyword>
<evidence type="ECO:0000313" key="9">
    <source>
        <dbReference type="Proteomes" id="UP000605361"/>
    </source>
</evidence>
<dbReference type="InterPro" id="IPR006108">
    <property type="entry name" value="3HC_DH_C"/>
</dbReference>
<dbReference type="Gene3D" id="1.10.1040.10">
    <property type="entry name" value="N-(1-d-carboxylethyl)-l-norvaline Dehydrogenase, domain 2"/>
    <property type="match status" value="1"/>
</dbReference>
<dbReference type="Proteomes" id="UP000605361">
    <property type="component" value="Unassembled WGS sequence"/>
</dbReference>
<feature type="binding site" evidence="5">
    <location>
        <position position="273"/>
    </location>
    <ligand>
        <name>NAD(+)</name>
        <dbReference type="ChEBI" id="CHEBI:57540"/>
    </ligand>
</feature>
<evidence type="ECO:0000256" key="3">
    <source>
        <dbReference type="ARBA" id="ARBA00023002"/>
    </source>
</evidence>
<evidence type="ECO:0000256" key="2">
    <source>
        <dbReference type="ARBA" id="ARBA00009463"/>
    </source>
</evidence>
<organism evidence="8 9">
    <name type="scientific">Nonomuraea cypriaca</name>
    <dbReference type="NCBI Taxonomy" id="1187855"/>
    <lineage>
        <taxon>Bacteria</taxon>
        <taxon>Bacillati</taxon>
        <taxon>Actinomycetota</taxon>
        <taxon>Actinomycetes</taxon>
        <taxon>Streptosporangiales</taxon>
        <taxon>Streptosporangiaceae</taxon>
        <taxon>Nonomuraea</taxon>
    </lineage>
</organism>
<dbReference type="InterPro" id="IPR006176">
    <property type="entry name" value="3-OHacyl-CoA_DH_NAD-bd"/>
</dbReference>
<dbReference type="GO" id="GO:0070403">
    <property type="term" value="F:NAD+ binding"/>
    <property type="evidence" value="ECO:0007669"/>
    <property type="project" value="InterPro"/>
</dbReference>
<evidence type="ECO:0000259" key="7">
    <source>
        <dbReference type="Pfam" id="PF02737"/>
    </source>
</evidence>
<evidence type="ECO:0000313" key="8">
    <source>
        <dbReference type="EMBL" id="MBF8187068.1"/>
    </source>
</evidence>
<sequence length="290" mass="31260">MTIRTVGVVGAGTMGIGVSQLMAENGYPTVLVDNDSSALVRARQAIHNGLRTRRLFAGSTVDVEATLKIITFTTDLGELSDVDYLVENATERWEVKAGIYPDLDRICPSHTVFGVNTSAVPITRIGGLTGRADRVIGTHFMNPAPMKPLVEVIKGYHTSAETIALTGALMESLGKAHIVVNDSPGFVTNRVLMLTINEAVYTLHEDVSSAVDIDMLFKQCFGHQMGPLETADLIGLDTVLLSLEVLLENFQDPKYRPCVLLRQLVAAGRLGCKSGAGFHEYNSVMTGAAR</sequence>
<dbReference type="InterPro" id="IPR036291">
    <property type="entry name" value="NAD(P)-bd_dom_sf"/>
</dbReference>
<feature type="binding site" evidence="5">
    <location>
        <begin position="10"/>
        <end position="15"/>
    </location>
    <ligand>
        <name>NAD(+)</name>
        <dbReference type="ChEBI" id="CHEBI:57540"/>
    </ligand>
</feature>
<comment type="caution">
    <text evidence="8">The sequence shown here is derived from an EMBL/GenBank/DDBJ whole genome shotgun (WGS) entry which is preliminary data.</text>
</comment>
<dbReference type="InterPro" id="IPR013328">
    <property type="entry name" value="6PGD_dom2"/>
</dbReference>
<dbReference type="Pfam" id="PF00725">
    <property type="entry name" value="3HCDH"/>
    <property type="match status" value="1"/>
</dbReference>
<protein>
    <submittedName>
        <fullName evidence="8">3-hydroxybutyryl-CoA dehydrogenase</fullName>
    </submittedName>
</protein>
<dbReference type="SUPFAM" id="SSF48179">
    <property type="entry name" value="6-phosphogluconate dehydrogenase C-terminal domain-like"/>
    <property type="match status" value="1"/>
</dbReference>
<dbReference type="PANTHER" id="PTHR48075:SF5">
    <property type="entry name" value="3-HYDROXYBUTYRYL-COA DEHYDROGENASE"/>
    <property type="match status" value="1"/>
</dbReference>